<proteinExistence type="predicted"/>
<keyword evidence="2" id="KW-1185">Reference proteome</keyword>
<accession>A0ABX3EJR2</accession>
<reference evidence="1 2" key="1">
    <citation type="submission" date="2016-03" db="EMBL/GenBank/DDBJ databases">
        <authorList>
            <person name="Sant'Anna F.H."/>
            <person name="Ambrosini A."/>
            <person name="Souza R."/>
            <person name="Bach E."/>
            <person name="Fernandes G."/>
            <person name="Balsanelli E."/>
            <person name="Baura V.A."/>
            <person name="Souza E.M."/>
            <person name="Passaglia L."/>
        </authorList>
    </citation>
    <scope>NUCLEOTIDE SEQUENCE [LARGE SCALE GENOMIC DNA]</scope>
    <source>
        <strain evidence="1 2">P26E</strain>
    </source>
</reference>
<dbReference type="Proteomes" id="UP000186058">
    <property type="component" value="Unassembled WGS sequence"/>
</dbReference>
<evidence type="ECO:0008006" key="3">
    <source>
        <dbReference type="Google" id="ProtNLM"/>
    </source>
</evidence>
<evidence type="ECO:0000313" key="1">
    <source>
        <dbReference type="EMBL" id="OKP83931.1"/>
    </source>
</evidence>
<comment type="caution">
    <text evidence="1">The sequence shown here is derived from an EMBL/GenBank/DDBJ whole genome shotgun (WGS) entry which is preliminary data.</text>
</comment>
<organism evidence="1 2">
    <name type="scientific">Paenibacillus helianthi</name>
    <dbReference type="NCBI Taxonomy" id="1349432"/>
    <lineage>
        <taxon>Bacteria</taxon>
        <taxon>Bacillati</taxon>
        <taxon>Bacillota</taxon>
        <taxon>Bacilli</taxon>
        <taxon>Bacillales</taxon>
        <taxon>Paenibacillaceae</taxon>
        <taxon>Paenibacillus</taxon>
    </lineage>
</organism>
<evidence type="ECO:0000313" key="2">
    <source>
        <dbReference type="Proteomes" id="UP000186058"/>
    </source>
</evidence>
<sequence length="68" mass="7912">MIRLSVFTLVYNEEGNIYDLYLSITDALKGRIESYFERNYGQTASIWAGVKNSTCTDPKDIFKLMPFY</sequence>
<gene>
    <name evidence="1" type="ORF">A3844_20855</name>
</gene>
<name>A0ABX3EJR2_9BACL</name>
<protein>
    <recommendedName>
        <fullName evidence="3">GIY-YIG domain-containing protein</fullName>
    </recommendedName>
</protein>
<dbReference type="EMBL" id="LVWI01000057">
    <property type="protein sequence ID" value="OKP83931.1"/>
    <property type="molecule type" value="Genomic_DNA"/>
</dbReference>